<dbReference type="PANTHER" id="PTHR36926">
    <property type="entry name" value="COLICIN V PRODUCTION PROTEIN"/>
    <property type="match status" value="1"/>
</dbReference>
<protein>
    <submittedName>
        <fullName evidence="5">Uncharacterized protein</fullName>
    </submittedName>
</protein>
<dbReference type="AlphaFoldDB" id="A0A7R9A071"/>
<dbReference type="GO" id="GO:0009403">
    <property type="term" value="P:toxin biosynthetic process"/>
    <property type="evidence" value="ECO:0007669"/>
    <property type="project" value="InterPro"/>
</dbReference>
<sequence>MFWVDIVVLSIIGLSMIIGLFRGFLKESISLATWIIGIWVGLTFSTPVAERLPLGVESLTVKTIAAFFIIFVVVLIAGGIVNYIAGQMVDKTGLGGTDRMLGLVFGVLRGGLLVSVLVLLANLTNMPAESWWKESASLPYFDEVALWIKGMLPESVASHFD</sequence>
<keyword evidence="4" id="KW-0472">Membrane</keyword>
<dbReference type="InterPro" id="IPR003825">
    <property type="entry name" value="Colicin-V_CvpA"/>
</dbReference>
<dbReference type="GO" id="GO:0016020">
    <property type="term" value="C:membrane"/>
    <property type="evidence" value="ECO:0007669"/>
    <property type="project" value="UniProtKB-SubCell"/>
</dbReference>
<evidence type="ECO:0000256" key="3">
    <source>
        <dbReference type="ARBA" id="ARBA00022989"/>
    </source>
</evidence>
<keyword evidence="3" id="KW-1133">Transmembrane helix</keyword>
<organism evidence="5">
    <name type="scientific">Cyprideis torosa</name>
    <dbReference type="NCBI Taxonomy" id="163714"/>
    <lineage>
        <taxon>Eukaryota</taxon>
        <taxon>Metazoa</taxon>
        <taxon>Ecdysozoa</taxon>
        <taxon>Arthropoda</taxon>
        <taxon>Crustacea</taxon>
        <taxon>Oligostraca</taxon>
        <taxon>Ostracoda</taxon>
        <taxon>Podocopa</taxon>
        <taxon>Podocopida</taxon>
        <taxon>Cytherocopina</taxon>
        <taxon>Cytheroidea</taxon>
        <taxon>Cytherideidae</taxon>
        <taxon>Cyprideis</taxon>
    </lineage>
</organism>
<keyword evidence="2" id="KW-0812">Transmembrane</keyword>
<accession>A0A7R9A071</accession>
<proteinExistence type="predicted"/>
<dbReference type="Pfam" id="PF02674">
    <property type="entry name" value="Colicin_V"/>
    <property type="match status" value="1"/>
</dbReference>
<evidence type="ECO:0000256" key="2">
    <source>
        <dbReference type="ARBA" id="ARBA00022692"/>
    </source>
</evidence>
<evidence type="ECO:0000256" key="1">
    <source>
        <dbReference type="ARBA" id="ARBA00004141"/>
    </source>
</evidence>
<dbReference type="OrthoDB" id="10672074at2759"/>
<evidence type="ECO:0000313" key="5">
    <source>
        <dbReference type="EMBL" id="CAD7238462.1"/>
    </source>
</evidence>
<dbReference type="EMBL" id="OB701850">
    <property type="protein sequence ID" value="CAD7238462.1"/>
    <property type="molecule type" value="Genomic_DNA"/>
</dbReference>
<gene>
    <name evidence="5" type="ORF">CTOB1V02_LOCUS16277</name>
</gene>
<reference evidence="5" key="1">
    <citation type="submission" date="2020-11" db="EMBL/GenBank/DDBJ databases">
        <authorList>
            <person name="Tran Van P."/>
        </authorList>
    </citation>
    <scope>NUCLEOTIDE SEQUENCE</scope>
</reference>
<dbReference type="InterPro" id="IPR052719">
    <property type="entry name" value="CvpA-like"/>
</dbReference>
<comment type="subcellular location">
    <subcellularLocation>
        <location evidence="1">Membrane</location>
        <topology evidence="1">Multi-pass membrane protein</topology>
    </subcellularLocation>
</comment>
<dbReference type="PANTHER" id="PTHR36926:SF1">
    <property type="entry name" value="COLICIN V PRODUCTION PROTEIN"/>
    <property type="match status" value="1"/>
</dbReference>
<evidence type="ECO:0000256" key="4">
    <source>
        <dbReference type="ARBA" id="ARBA00023136"/>
    </source>
</evidence>
<name>A0A7R9A071_9CRUS</name>